<gene>
    <name evidence="4" type="ORF">FDP41_002927</name>
</gene>
<dbReference type="VEuPathDB" id="AmoebaDB:NfTy_062390"/>
<evidence type="ECO:0000313" key="5">
    <source>
        <dbReference type="Proteomes" id="UP000444721"/>
    </source>
</evidence>
<evidence type="ECO:0000256" key="1">
    <source>
        <dbReference type="SAM" id="Coils"/>
    </source>
</evidence>
<name>A0A6A5BXG4_NAEFO</name>
<dbReference type="OrthoDB" id="10477417at2759"/>
<evidence type="ECO:0000313" key="4">
    <source>
        <dbReference type="EMBL" id="KAF0978035.1"/>
    </source>
</evidence>
<dbReference type="InterPro" id="IPR000219">
    <property type="entry name" value="DH_dom"/>
</dbReference>
<dbReference type="GeneID" id="68110145"/>
<accession>A0A6A5BXG4</accession>
<dbReference type="VEuPathDB" id="AmoebaDB:NF0056700"/>
<reference evidence="4 5" key="1">
    <citation type="journal article" date="2019" name="Sci. Rep.">
        <title>Nanopore sequencing improves the draft genome of the human pathogenic amoeba Naegleria fowleri.</title>
        <authorList>
            <person name="Liechti N."/>
            <person name="Schurch N."/>
            <person name="Bruggmann R."/>
            <person name="Wittwer M."/>
        </authorList>
    </citation>
    <scope>NUCLEOTIDE SEQUENCE [LARGE SCALE GENOMIC DNA]</scope>
    <source>
        <strain evidence="4 5">ATCC 30894</strain>
    </source>
</reference>
<dbReference type="VEuPathDB" id="AmoebaDB:FDP41_002927"/>
<feature type="domain" description="DH" evidence="3">
    <location>
        <begin position="201"/>
        <end position="421"/>
    </location>
</feature>
<dbReference type="InterPro" id="IPR035899">
    <property type="entry name" value="DBL_dom_sf"/>
</dbReference>
<organism evidence="4 5">
    <name type="scientific">Naegleria fowleri</name>
    <name type="common">Brain eating amoeba</name>
    <dbReference type="NCBI Taxonomy" id="5763"/>
    <lineage>
        <taxon>Eukaryota</taxon>
        <taxon>Discoba</taxon>
        <taxon>Heterolobosea</taxon>
        <taxon>Tetramitia</taxon>
        <taxon>Eutetramitia</taxon>
        <taxon>Vahlkampfiidae</taxon>
        <taxon>Naegleria</taxon>
    </lineage>
</organism>
<comment type="caution">
    <text evidence="4">The sequence shown here is derived from an EMBL/GenBank/DDBJ whole genome shotgun (WGS) entry which is preliminary data.</text>
</comment>
<dbReference type="SUPFAM" id="SSF48065">
    <property type="entry name" value="DBL homology domain (DH-domain)"/>
    <property type="match status" value="1"/>
</dbReference>
<feature type="compositionally biased region" description="Low complexity" evidence="2">
    <location>
        <begin position="115"/>
        <end position="165"/>
    </location>
</feature>
<feature type="coiled-coil region" evidence="1">
    <location>
        <begin position="34"/>
        <end position="63"/>
    </location>
</feature>
<sequence length="489" mass="55694">MEGSCSSCTTAVVSTPTSSALESHNVGSDSIHVIEELTKLLKLEKERNRLLMLEQQIWKQKEQQLSQILHNDLETLKNISEASIGNSTPFSTTSGRSCFKHDFKVSSRSGDQTGSSKATINNSTTTSTTTTTSANKSNNHSLLPMTSSSTSTAPSPGTTSSLSSTIGTQQSLHTPLPPPKPIRLVTKMKQALASNHLGEDQLLEHVREFVSLEKEFALVLKCLNRYFLPLIHECFRKREISCFPNLLALDHLLVIMKLNAQIYQEFDNFLNHPHQQQENKSLNLQQMNETPTTCHSSSNNPSNSLYEQFLSVLSNHVHKLRIFKNYAEHLPSLLQILKKELKSNEEFQEYVRRSEKHLYSLKGSLWRVDAFFKFPLEYIERAVQILQNLKQAAEKSSSLDMEILSMVIEKFSKIQEYIRSSTHPKIDLSQMTEIAESLEMIGLVTAKRYLIKSCLAEKMRESGAVTPCRLFLFNDMLIIKYTRKYRWLW</sequence>
<keyword evidence="1" id="KW-0175">Coiled coil</keyword>
<dbReference type="Gene3D" id="1.20.900.10">
    <property type="entry name" value="Dbl homology (DH) domain"/>
    <property type="match status" value="1"/>
</dbReference>
<dbReference type="EMBL" id="VFQX01000031">
    <property type="protein sequence ID" value="KAF0978035.1"/>
    <property type="molecule type" value="Genomic_DNA"/>
</dbReference>
<evidence type="ECO:0000256" key="2">
    <source>
        <dbReference type="SAM" id="MobiDB-lite"/>
    </source>
</evidence>
<evidence type="ECO:0000259" key="3">
    <source>
        <dbReference type="PROSITE" id="PS50010"/>
    </source>
</evidence>
<keyword evidence="5" id="KW-1185">Reference proteome</keyword>
<feature type="region of interest" description="Disordered" evidence="2">
    <location>
        <begin position="105"/>
        <end position="181"/>
    </location>
</feature>
<dbReference type="PROSITE" id="PS50010">
    <property type="entry name" value="DH_2"/>
    <property type="match status" value="1"/>
</dbReference>
<dbReference type="RefSeq" id="XP_044562748.1">
    <property type="nucleotide sequence ID" value="XM_044706175.1"/>
</dbReference>
<proteinExistence type="predicted"/>
<dbReference type="Proteomes" id="UP000444721">
    <property type="component" value="Unassembled WGS sequence"/>
</dbReference>
<protein>
    <recommendedName>
        <fullName evidence="3">DH domain-containing protein</fullName>
    </recommendedName>
</protein>
<dbReference type="GO" id="GO:0005085">
    <property type="term" value="F:guanyl-nucleotide exchange factor activity"/>
    <property type="evidence" value="ECO:0007669"/>
    <property type="project" value="InterPro"/>
</dbReference>
<dbReference type="AlphaFoldDB" id="A0A6A5BXG4"/>